<evidence type="ECO:0000313" key="2">
    <source>
        <dbReference type="EMBL" id="MCL7749909.1"/>
    </source>
</evidence>
<feature type="domain" description="DUF4145" evidence="1">
    <location>
        <begin position="24"/>
        <end position="113"/>
    </location>
</feature>
<dbReference type="EMBL" id="JAKRYL010000046">
    <property type="protein sequence ID" value="MCL7749909.1"/>
    <property type="molecule type" value="Genomic_DNA"/>
</dbReference>
<reference evidence="2" key="1">
    <citation type="submission" date="2022-02" db="EMBL/GenBank/DDBJ databases">
        <title>Halalkalibacter sp. nov. isolated from Lonar Lake, India.</title>
        <authorList>
            <person name="Joshi A."/>
            <person name="Thite S."/>
            <person name="Lodha T."/>
        </authorList>
    </citation>
    <scope>NUCLEOTIDE SEQUENCE</scope>
    <source>
        <strain evidence="2">MEB205</strain>
    </source>
</reference>
<gene>
    <name evidence="2" type="ORF">MF646_22660</name>
</gene>
<keyword evidence="3" id="KW-1185">Reference proteome</keyword>
<sequence length="316" mass="37142">MQKQSIFTFVQQFSKDLSELAHRIENHLFDQPHAAMMQARLYSEELVKMISEQEGLEEVFPLKHYERIHKLHRQNAIDEEIYSKLELIRKKGNKATHEIKEADIIDVLQVHKFLFEISIWYMQVYVKYDFEAPRYQLPKMSSDSAIDPKELESLIKPYLEQTLAKIDNIQAFFEQKIDSLNNETNKGNNQQTFSESNDAKDVDIELIQKTERINNVFKENHFTSDHTSSKATEFVHSSNKEIIYLLPNKKEITIVMNPETIKDNFKSIGEERYSTGFRKFPKQINKGKTPINYGYSFKFIVEDELDVFLKEVLAAT</sequence>
<evidence type="ECO:0000313" key="3">
    <source>
        <dbReference type="Proteomes" id="UP001139150"/>
    </source>
</evidence>
<dbReference type="RefSeq" id="WP_250098757.1">
    <property type="nucleotide sequence ID" value="NZ_JAKRYL010000046.1"/>
</dbReference>
<dbReference type="InterPro" id="IPR025285">
    <property type="entry name" value="DUF4145"/>
</dbReference>
<comment type="caution">
    <text evidence="2">The sequence shown here is derived from an EMBL/GenBank/DDBJ whole genome shotgun (WGS) entry which is preliminary data.</text>
</comment>
<proteinExistence type="predicted"/>
<name>A0A9X2CY48_9BACI</name>
<evidence type="ECO:0000259" key="1">
    <source>
        <dbReference type="Pfam" id="PF13643"/>
    </source>
</evidence>
<protein>
    <submittedName>
        <fullName evidence="2">DUF4145 domain-containing protein</fullName>
    </submittedName>
</protein>
<organism evidence="2 3">
    <name type="scientific">Halalkalibacter alkaliphilus</name>
    <dbReference type="NCBI Taxonomy" id="2917993"/>
    <lineage>
        <taxon>Bacteria</taxon>
        <taxon>Bacillati</taxon>
        <taxon>Bacillota</taxon>
        <taxon>Bacilli</taxon>
        <taxon>Bacillales</taxon>
        <taxon>Bacillaceae</taxon>
        <taxon>Halalkalibacter</taxon>
    </lineage>
</organism>
<dbReference type="Proteomes" id="UP001139150">
    <property type="component" value="Unassembled WGS sequence"/>
</dbReference>
<accession>A0A9X2CY48</accession>
<dbReference type="AlphaFoldDB" id="A0A9X2CY48"/>
<dbReference type="Pfam" id="PF13643">
    <property type="entry name" value="DUF4145"/>
    <property type="match status" value="1"/>
</dbReference>